<gene>
    <name evidence="7" type="ORF">K678_03574</name>
</gene>
<dbReference type="GO" id="GO:0005829">
    <property type="term" value="C:cytosol"/>
    <property type="evidence" value="ECO:0007669"/>
    <property type="project" value="TreeGrafter"/>
</dbReference>
<keyword evidence="2" id="KW-0378">Hydrolase</keyword>
<dbReference type="PATRIC" id="fig|1316936.3.peg.716"/>
<dbReference type="InterPro" id="IPR014016">
    <property type="entry name" value="UvrD-like_ATP-bd"/>
</dbReference>
<keyword evidence="1" id="KW-0547">Nucleotide-binding</keyword>
<keyword evidence="3" id="KW-0347">Helicase</keyword>
<dbReference type="STRING" id="1316936.K678_03574"/>
<evidence type="ECO:0000256" key="2">
    <source>
        <dbReference type="ARBA" id="ARBA00022801"/>
    </source>
</evidence>
<dbReference type="GO" id="GO:0005524">
    <property type="term" value="F:ATP binding"/>
    <property type="evidence" value="ECO:0007669"/>
    <property type="project" value="UniProtKB-KW"/>
</dbReference>
<dbReference type="GO" id="GO:0003677">
    <property type="term" value="F:DNA binding"/>
    <property type="evidence" value="ECO:0007669"/>
    <property type="project" value="InterPro"/>
</dbReference>
<protein>
    <recommendedName>
        <fullName evidence="5">DNA 3'-5' helicase II</fullName>
    </recommendedName>
</protein>
<sequence length="120" mass="12896">MPLTQDADLRQRRAANPAASVWVAASAGTGKTKVLTDRVLTLLLAGSPPSRLLCLTFTKAAAAEMALRLNRRLARWATASDPVLAADLTALLGRPPTRPKVCGRAACSPWCSMRRGEWRS</sequence>
<dbReference type="SUPFAM" id="SSF52540">
    <property type="entry name" value="P-loop containing nucleoside triphosphate hydrolases"/>
    <property type="match status" value="1"/>
</dbReference>
<dbReference type="PANTHER" id="PTHR11070">
    <property type="entry name" value="UVRD / RECB / PCRA DNA HELICASE FAMILY MEMBER"/>
    <property type="match status" value="1"/>
</dbReference>
<dbReference type="GO" id="GO:0000725">
    <property type="term" value="P:recombinational repair"/>
    <property type="evidence" value="ECO:0007669"/>
    <property type="project" value="TreeGrafter"/>
</dbReference>
<name>S9TWK4_MAGFU</name>
<dbReference type="InterPro" id="IPR000212">
    <property type="entry name" value="DNA_helicase_UvrD/REP"/>
</dbReference>
<dbReference type="eggNOG" id="COG1074">
    <property type="taxonomic scope" value="Bacteria"/>
</dbReference>
<dbReference type="AlphaFoldDB" id="S9TWK4"/>
<evidence type="ECO:0000256" key="1">
    <source>
        <dbReference type="ARBA" id="ARBA00022741"/>
    </source>
</evidence>
<evidence type="ECO:0000256" key="4">
    <source>
        <dbReference type="ARBA" id="ARBA00022840"/>
    </source>
</evidence>
<evidence type="ECO:0000259" key="6">
    <source>
        <dbReference type="Pfam" id="PF00580"/>
    </source>
</evidence>
<dbReference type="RefSeq" id="WP_021131092.1">
    <property type="nucleotide sequence ID" value="NZ_AQPH01000008.1"/>
</dbReference>
<reference evidence="7 8" key="1">
    <citation type="submission" date="2013-04" db="EMBL/GenBank/DDBJ databases">
        <authorList>
            <person name="Kuznetsov B."/>
            <person name="Ivanovsky R."/>
        </authorList>
    </citation>
    <scope>NUCLEOTIDE SEQUENCE [LARGE SCALE GENOMIC DNA]</scope>
    <source>
        <strain evidence="7 8">MGU-K5</strain>
    </source>
</reference>
<evidence type="ECO:0000256" key="5">
    <source>
        <dbReference type="ARBA" id="ARBA00034923"/>
    </source>
</evidence>
<proteinExistence type="predicted"/>
<dbReference type="InterPro" id="IPR027417">
    <property type="entry name" value="P-loop_NTPase"/>
</dbReference>
<dbReference type="EMBL" id="AQPH01000008">
    <property type="protein sequence ID" value="EPY02800.1"/>
    <property type="molecule type" value="Genomic_DNA"/>
</dbReference>
<dbReference type="GO" id="GO:0033202">
    <property type="term" value="C:DNA helicase complex"/>
    <property type="evidence" value="ECO:0007669"/>
    <property type="project" value="TreeGrafter"/>
</dbReference>
<dbReference type="Pfam" id="PF00580">
    <property type="entry name" value="UvrD-helicase"/>
    <property type="match status" value="1"/>
</dbReference>
<dbReference type="GO" id="GO:0043138">
    <property type="term" value="F:3'-5' DNA helicase activity"/>
    <property type="evidence" value="ECO:0007669"/>
    <property type="project" value="TreeGrafter"/>
</dbReference>
<dbReference type="Gene3D" id="3.40.50.300">
    <property type="entry name" value="P-loop containing nucleotide triphosphate hydrolases"/>
    <property type="match status" value="1"/>
</dbReference>
<accession>S9TWK4</accession>
<dbReference type="PANTHER" id="PTHR11070:SF2">
    <property type="entry name" value="ATP-DEPENDENT DNA HELICASE SRS2"/>
    <property type="match status" value="1"/>
</dbReference>
<comment type="caution">
    <text evidence="7">The sequence shown here is derived from an EMBL/GenBank/DDBJ whole genome shotgun (WGS) entry which is preliminary data.</text>
</comment>
<evidence type="ECO:0000313" key="8">
    <source>
        <dbReference type="Proteomes" id="UP000015350"/>
    </source>
</evidence>
<dbReference type="GO" id="GO:0016787">
    <property type="term" value="F:hydrolase activity"/>
    <property type="evidence" value="ECO:0007669"/>
    <property type="project" value="UniProtKB-KW"/>
</dbReference>
<organism evidence="7 8">
    <name type="scientific">Magnetospirillum fulvum MGU-K5</name>
    <dbReference type="NCBI Taxonomy" id="1316936"/>
    <lineage>
        <taxon>Bacteria</taxon>
        <taxon>Pseudomonadati</taxon>
        <taxon>Pseudomonadota</taxon>
        <taxon>Alphaproteobacteria</taxon>
        <taxon>Rhodospirillales</taxon>
        <taxon>Rhodospirillaceae</taxon>
        <taxon>Magnetospirillum</taxon>
    </lineage>
</organism>
<evidence type="ECO:0000256" key="3">
    <source>
        <dbReference type="ARBA" id="ARBA00022806"/>
    </source>
</evidence>
<dbReference type="Proteomes" id="UP000015350">
    <property type="component" value="Unassembled WGS sequence"/>
</dbReference>
<evidence type="ECO:0000313" key="7">
    <source>
        <dbReference type="EMBL" id="EPY02800.1"/>
    </source>
</evidence>
<keyword evidence="4" id="KW-0067">ATP-binding</keyword>
<feature type="domain" description="UvrD-like helicase ATP-binding" evidence="6">
    <location>
        <begin position="11"/>
        <end position="74"/>
    </location>
</feature>